<dbReference type="Proteomes" id="UP001059596">
    <property type="component" value="Unassembled WGS sequence"/>
</dbReference>
<dbReference type="InterPro" id="IPR036056">
    <property type="entry name" value="Fibrinogen-like_C"/>
</dbReference>
<dbReference type="Pfam" id="PF00147">
    <property type="entry name" value="Fibrinogen_C"/>
    <property type="match status" value="1"/>
</dbReference>
<organism evidence="2 3">
    <name type="scientific">Drosophila gunungcola</name>
    <name type="common">fruit fly</name>
    <dbReference type="NCBI Taxonomy" id="103775"/>
    <lineage>
        <taxon>Eukaryota</taxon>
        <taxon>Metazoa</taxon>
        <taxon>Ecdysozoa</taxon>
        <taxon>Arthropoda</taxon>
        <taxon>Hexapoda</taxon>
        <taxon>Insecta</taxon>
        <taxon>Pterygota</taxon>
        <taxon>Neoptera</taxon>
        <taxon>Endopterygota</taxon>
        <taxon>Diptera</taxon>
        <taxon>Brachycera</taxon>
        <taxon>Muscomorpha</taxon>
        <taxon>Ephydroidea</taxon>
        <taxon>Drosophilidae</taxon>
        <taxon>Drosophila</taxon>
        <taxon>Sophophora</taxon>
    </lineage>
</organism>
<dbReference type="SMART" id="SM00186">
    <property type="entry name" value="FBG"/>
    <property type="match status" value="1"/>
</dbReference>
<evidence type="ECO:0000259" key="1">
    <source>
        <dbReference type="PROSITE" id="PS51406"/>
    </source>
</evidence>
<protein>
    <recommendedName>
        <fullName evidence="1">Fibrinogen C-terminal domain-containing protein</fullName>
    </recommendedName>
</protein>
<proteinExistence type="predicted"/>
<dbReference type="InterPro" id="IPR002181">
    <property type="entry name" value="Fibrinogen_a/b/g_C_dom"/>
</dbReference>
<dbReference type="SUPFAM" id="SSF56496">
    <property type="entry name" value="Fibrinogen C-terminal domain-like"/>
    <property type="match status" value="1"/>
</dbReference>
<dbReference type="PANTHER" id="PTHR19143">
    <property type="entry name" value="FIBRINOGEN/TENASCIN/ANGIOPOEITIN"/>
    <property type="match status" value="1"/>
</dbReference>
<dbReference type="EMBL" id="JAMKOV010000038">
    <property type="protein sequence ID" value="KAI8035366.1"/>
    <property type="molecule type" value="Genomic_DNA"/>
</dbReference>
<keyword evidence="3" id="KW-1185">Reference proteome</keyword>
<accession>A0A9P9YEA2</accession>
<dbReference type="PANTHER" id="PTHR19143:SF327">
    <property type="entry name" value="FI21813P1-RELATED"/>
    <property type="match status" value="1"/>
</dbReference>
<dbReference type="AlphaFoldDB" id="A0A9P9YEA2"/>
<evidence type="ECO:0000313" key="2">
    <source>
        <dbReference type="EMBL" id="KAI8035366.1"/>
    </source>
</evidence>
<dbReference type="InterPro" id="IPR014716">
    <property type="entry name" value="Fibrinogen_a/b/g_C_1"/>
</dbReference>
<dbReference type="Gene3D" id="3.90.215.10">
    <property type="entry name" value="Gamma Fibrinogen, chain A, domain 1"/>
    <property type="match status" value="1"/>
</dbReference>
<evidence type="ECO:0000313" key="3">
    <source>
        <dbReference type="Proteomes" id="UP001059596"/>
    </source>
</evidence>
<gene>
    <name evidence="2" type="ORF">M5D96_011809</name>
</gene>
<feature type="domain" description="Fibrinogen C-terminal" evidence="1">
    <location>
        <begin position="1"/>
        <end position="95"/>
    </location>
</feature>
<dbReference type="GO" id="GO:0005615">
    <property type="term" value="C:extracellular space"/>
    <property type="evidence" value="ECO:0007669"/>
    <property type="project" value="TreeGrafter"/>
</dbReference>
<feature type="non-terminal residue" evidence="2">
    <location>
        <position position="95"/>
    </location>
</feature>
<name>A0A9P9YEA2_9MUSC</name>
<sequence>STKLWIRVPEYSETPFQVACDQRSYDGGWTIILRRNDGSENFYREWKDYKHGFGQLNNEFFLGLDKIHAMTSSEPHELLVLQFVWQIWRSKYINT</sequence>
<reference evidence="2" key="1">
    <citation type="journal article" date="2023" name="Genome Biol. Evol.">
        <title>Long-read-based Genome Assembly of Drosophila gunungcola Reveals Fewer Chemosensory Genes in Flower-breeding Species.</title>
        <authorList>
            <person name="Negi A."/>
            <person name="Liao B.Y."/>
            <person name="Yeh S.D."/>
        </authorList>
    </citation>
    <scope>NUCLEOTIDE SEQUENCE</scope>
    <source>
        <strain evidence="2">Sukarami</strain>
    </source>
</reference>
<comment type="caution">
    <text evidence="2">The sequence shown here is derived from an EMBL/GenBank/DDBJ whole genome shotgun (WGS) entry which is preliminary data.</text>
</comment>
<dbReference type="PROSITE" id="PS51406">
    <property type="entry name" value="FIBRINOGEN_C_2"/>
    <property type="match status" value="1"/>
</dbReference>
<dbReference type="InterPro" id="IPR050373">
    <property type="entry name" value="Fibrinogen_C-term_domain"/>
</dbReference>